<dbReference type="Proteomes" id="UP000503840">
    <property type="component" value="Unassembled WGS sequence"/>
</dbReference>
<dbReference type="EC" id="3.5.1.44" evidence="3"/>
<evidence type="ECO:0000313" key="5">
    <source>
        <dbReference type="Proteomes" id="UP000503840"/>
    </source>
</evidence>
<evidence type="ECO:0000313" key="4">
    <source>
        <dbReference type="EMBL" id="GFM31968.1"/>
    </source>
</evidence>
<evidence type="ECO:0000256" key="2">
    <source>
        <dbReference type="ARBA" id="ARBA00022801"/>
    </source>
</evidence>
<dbReference type="GO" id="GO:0050568">
    <property type="term" value="F:protein-glutamine glutaminase activity"/>
    <property type="evidence" value="ECO:0007669"/>
    <property type="project" value="UniProtKB-UniRule"/>
</dbReference>
<accession>A0A7J0BEK0</accession>
<dbReference type="Gene3D" id="3.30.1330.200">
    <property type="match status" value="1"/>
</dbReference>
<dbReference type="GO" id="GO:0006935">
    <property type="term" value="P:chemotaxis"/>
    <property type="evidence" value="ECO:0007669"/>
    <property type="project" value="UniProtKB-UniRule"/>
</dbReference>
<comment type="caution">
    <text evidence="4">The sequence shown here is derived from an EMBL/GenBank/DDBJ whole genome shotgun (WGS) entry which is preliminary data.</text>
</comment>
<keyword evidence="5" id="KW-1185">Reference proteome</keyword>
<protein>
    <recommendedName>
        <fullName evidence="3">Probable chemoreceptor glutamine deamidase CheD</fullName>
        <ecNumber evidence="3">3.5.1.44</ecNumber>
    </recommendedName>
</protein>
<dbReference type="HAMAP" id="MF_01440">
    <property type="entry name" value="CheD"/>
    <property type="match status" value="1"/>
</dbReference>
<dbReference type="CDD" id="cd16352">
    <property type="entry name" value="CheD"/>
    <property type="match status" value="1"/>
</dbReference>
<keyword evidence="2 3" id="KW-0378">Hydrolase</keyword>
<dbReference type="AlphaFoldDB" id="A0A7J0BEK0"/>
<dbReference type="SUPFAM" id="SSF64438">
    <property type="entry name" value="CNF1/YfiH-like putative cysteine hydrolases"/>
    <property type="match status" value="1"/>
</dbReference>
<keyword evidence="1 3" id="KW-0145">Chemotaxis</keyword>
<comment type="function">
    <text evidence="3">Probably deamidates glutamine residues to glutamate on methyl-accepting chemotaxis receptors (MCPs), playing an important role in chemotaxis.</text>
</comment>
<dbReference type="InterPro" id="IPR038592">
    <property type="entry name" value="CheD-like_sf"/>
</dbReference>
<dbReference type="InterPro" id="IPR011324">
    <property type="entry name" value="Cytotoxic_necrot_fac-like_cat"/>
</dbReference>
<evidence type="ECO:0000256" key="1">
    <source>
        <dbReference type="ARBA" id="ARBA00022500"/>
    </source>
</evidence>
<dbReference type="EMBL" id="BLVO01000004">
    <property type="protein sequence ID" value="GFM31968.1"/>
    <property type="molecule type" value="Genomic_DNA"/>
</dbReference>
<proteinExistence type="inferred from homology"/>
<sequence length="188" mass="19452">MTDDKHIIGIGEMAASARPEAMLKTFGLGSCVALVLYDPLTRVGGMVHIALPDSSLQAGRADGIGGAPGYYADKGVELLFRHVGRLRGTPFAAGLSAAIIGGASVLPNSSRFFIGQRNVEAVRSLLRQRGITLFAEDVGLELSRTVFFAVGTGEVTIISPGRKHVLMSLNTAAAGRAGTRAGSDGGSK</sequence>
<reference evidence="4 5" key="1">
    <citation type="submission" date="2020-05" db="EMBL/GenBank/DDBJ databases">
        <title>Draft genome sequence of Desulfovibrio sp. strain HN2T.</title>
        <authorList>
            <person name="Ueno A."/>
            <person name="Tamazawa S."/>
            <person name="Tamamura S."/>
            <person name="Murakami T."/>
            <person name="Kiyama T."/>
            <person name="Inomata H."/>
            <person name="Amano Y."/>
            <person name="Miyakawa K."/>
            <person name="Tamaki H."/>
            <person name="Naganuma T."/>
            <person name="Kaneko K."/>
        </authorList>
    </citation>
    <scope>NUCLEOTIDE SEQUENCE [LARGE SCALE GENOMIC DNA]</scope>
    <source>
        <strain evidence="4 5">HN2</strain>
    </source>
</reference>
<comment type="catalytic activity">
    <reaction evidence="3">
        <text>L-glutaminyl-[protein] + H2O = L-glutamyl-[protein] + NH4(+)</text>
        <dbReference type="Rhea" id="RHEA:16441"/>
        <dbReference type="Rhea" id="RHEA-COMP:10207"/>
        <dbReference type="Rhea" id="RHEA-COMP:10208"/>
        <dbReference type="ChEBI" id="CHEBI:15377"/>
        <dbReference type="ChEBI" id="CHEBI:28938"/>
        <dbReference type="ChEBI" id="CHEBI:29973"/>
        <dbReference type="ChEBI" id="CHEBI:30011"/>
        <dbReference type="EC" id="3.5.1.44"/>
    </reaction>
</comment>
<comment type="similarity">
    <text evidence="3">Belongs to the CheD family.</text>
</comment>
<dbReference type="InterPro" id="IPR005659">
    <property type="entry name" value="Chemorcpt_Glu_NH3ase_CheD"/>
</dbReference>
<dbReference type="PANTHER" id="PTHR35147:SF1">
    <property type="entry name" value="CHEMORECEPTOR GLUTAMINE DEAMIDASE CHED-RELATED"/>
    <property type="match status" value="1"/>
</dbReference>
<evidence type="ECO:0000256" key="3">
    <source>
        <dbReference type="HAMAP-Rule" id="MF_01440"/>
    </source>
</evidence>
<name>A0A7J0BEK0_9BACT</name>
<gene>
    <name evidence="3" type="primary">cheD</name>
    <name evidence="4" type="ORF">DSM101010T_03330</name>
</gene>
<dbReference type="PANTHER" id="PTHR35147">
    <property type="entry name" value="CHEMORECEPTOR GLUTAMINE DEAMIDASE CHED-RELATED"/>
    <property type="match status" value="1"/>
</dbReference>
<organism evidence="4 5">
    <name type="scientific">Desulfovibrio subterraneus</name>
    <dbReference type="NCBI Taxonomy" id="2718620"/>
    <lineage>
        <taxon>Bacteria</taxon>
        <taxon>Pseudomonadati</taxon>
        <taxon>Thermodesulfobacteriota</taxon>
        <taxon>Desulfovibrionia</taxon>
        <taxon>Desulfovibrionales</taxon>
        <taxon>Desulfovibrionaceae</taxon>
        <taxon>Desulfovibrio</taxon>
    </lineage>
</organism>
<dbReference type="Pfam" id="PF03975">
    <property type="entry name" value="CheD"/>
    <property type="match status" value="1"/>
</dbReference>
<dbReference type="RefSeq" id="WP_174403654.1">
    <property type="nucleotide sequence ID" value="NZ_BLVO01000004.1"/>
</dbReference>